<reference evidence="6" key="1">
    <citation type="journal article" date="2019" name="Int. J. Syst. Evol. Microbiol.">
        <title>The Global Catalogue of Microorganisms (GCM) 10K type strain sequencing project: providing services to taxonomists for standard genome sequencing and annotation.</title>
        <authorList>
            <consortium name="The Broad Institute Genomics Platform"/>
            <consortium name="The Broad Institute Genome Sequencing Center for Infectious Disease"/>
            <person name="Wu L."/>
            <person name="Ma J."/>
        </authorList>
    </citation>
    <scope>NUCLEOTIDE SEQUENCE [LARGE SCALE GENOMIC DNA]</scope>
    <source>
        <strain evidence="6">CCUG 58938</strain>
    </source>
</reference>
<sequence>MKTVSYPLVSVVTINFNQTAVTRDLLVSLRNITYPAIEVIVVDNGSRDTSVQSLKQEFPEINLIVTGKNLGFAGGNNVGIKDSKGEYILLVNNDVEVTPGFLEPLVETLQQQPKAGVASPRIVYHNRQELIQYAGAIKINPYTGRGKKLGYLETDTNQYNTIQETELGHGACLLTSRDVLEKVGLLPEVYFLYYEEHDWTEQVKRAGYKVYYVGTSKVYHKESISVGKNNPLKTYYLTRNRILYLKRNTKGVTQLSSMLFFFILSVPKDIAKFLLQLDFPNLKSYLQGISWHLNHNRL</sequence>
<dbReference type="EC" id="2.4.-.-" evidence="5"/>
<dbReference type="CDD" id="cd04186">
    <property type="entry name" value="GT_2_like_c"/>
    <property type="match status" value="1"/>
</dbReference>
<dbReference type="Pfam" id="PF00535">
    <property type="entry name" value="Glycos_transf_2"/>
    <property type="match status" value="1"/>
</dbReference>
<evidence type="ECO:0000313" key="6">
    <source>
        <dbReference type="Proteomes" id="UP001597112"/>
    </source>
</evidence>
<dbReference type="EMBL" id="JBHTKA010000015">
    <property type="protein sequence ID" value="MFD1003162.1"/>
    <property type="molecule type" value="Genomic_DNA"/>
</dbReference>
<dbReference type="PANTHER" id="PTHR43179">
    <property type="entry name" value="RHAMNOSYLTRANSFERASE WBBL"/>
    <property type="match status" value="1"/>
</dbReference>
<gene>
    <name evidence="5" type="ORF">ACFQ21_27805</name>
</gene>
<accession>A0ABW3KAZ8</accession>
<comment type="caution">
    <text evidence="5">The sequence shown here is derived from an EMBL/GenBank/DDBJ whole genome shotgun (WGS) entry which is preliminary data.</text>
</comment>
<evidence type="ECO:0000313" key="5">
    <source>
        <dbReference type="EMBL" id="MFD1003162.1"/>
    </source>
</evidence>
<dbReference type="RefSeq" id="WP_377585440.1">
    <property type="nucleotide sequence ID" value="NZ_JBHTKA010000015.1"/>
</dbReference>
<comment type="similarity">
    <text evidence="1">Belongs to the glycosyltransferase 2 family.</text>
</comment>
<feature type="domain" description="Glycosyltransferase 2-like" evidence="4">
    <location>
        <begin position="10"/>
        <end position="183"/>
    </location>
</feature>
<proteinExistence type="inferred from homology"/>
<keyword evidence="6" id="KW-1185">Reference proteome</keyword>
<evidence type="ECO:0000256" key="2">
    <source>
        <dbReference type="ARBA" id="ARBA00022676"/>
    </source>
</evidence>
<evidence type="ECO:0000256" key="1">
    <source>
        <dbReference type="ARBA" id="ARBA00006739"/>
    </source>
</evidence>
<keyword evidence="2 5" id="KW-0328">Glycosyltransferase</keyword>
<evidence type="ECO:0000256" key="3">
    <source>
        <dbReference type="ARBA" id="ARBA00022679"/>
    </source>
</evidence>
<dbReference type="SUPFAM" id="SSF53448">
    <property type="entry name" value="Nucleotide-diphospho-sugar transferases"/>
    <property type="match status" value="1"/>
</dbReference>
<dbReference type="PANTHER" id="PTHR43179:SF12">
    <property type="entry name" value="GALACTOFURANOSYLTRANSFERASE GLFT2"/>
    <property type="match status" value="1"/>
</dbReference>
<dbReference type="InterPro" id="IPR001173">
    <property type="entry name" value="Glyco_trans_2-like"/>
</dbReference>
<dbReference type="Gene3D" id="3.90.550.10">
    <property type="entry name" value="Spore Coat Polysaccharide Biosynthesis Protein SpsA, Chain A"/>
    <property type="match status" value="1"/>
</dbReference>
<keyword evidence="3 5" id="KW-0808">Transferase</keyword>
<dbReference type="InterPro" id="IPR029044">
    <property type="entry name" value="Nucleotide-diphossugar_trans"/>
</dbReference>
<evidence type="ECO:0000259" key="4">
    <source>
        <dbReference type="Pfam" id="PF00535"/>
    </source>
</evidence>
<dbReference type="GO" id="GO:0016757">
    <property type="term" value="F:glycosyltransferase activity"/>
    <property type="evidence" value="ECO:0007669"/>
    <property type="project" value="UniProtKB-KW"/>
</dbReference>
<name>A0ABW3KAZ8_9BACT</name>
<protein>
    <submittedName>
        <fullName evidence="5">Glycosyltransferase family 2 protein</fullName>
        <ecNumber evidence="5">2.4.-.-</ecNumber>
    </submittedName>
</protein>
<dbReference type="Proteomes" id="UP001597112">
    <property type="component" value="Unassembled WGS sequence"/>
</dbReference>
<organism evidence="5 6">
    <name type="scientific">Ohtaekwangia kribbensis</name>
    <dbReference type="NCBI Taxonomy" id="688913"/>
    <lineage>
        <taxon>Bacteria</taxon>
        <taxon>Pseudomonadati</taxon>
        <taxon>Bacteroidota</taxon>
        <taxon>Cytophagia</taxon>
        <taxon>Cytophagales</taxon>
        <taxon>Fulvivirgaceae</taxon>
        <taxon>Ohtaekwangia</taxon>
    </lineage>
</organism>